<evidence type="ECO:0000313" key="1">
    <source>
        <dbReference type="EMBL" id="KAG8647790.1"/>
    </source>
</evidence>
<keyword evidence="2" id="KW-1185">Reference proteome</keyword>
<evidence type="ECO:0000313" key="2">
    <source>
        <dbReference type="Proteomes" id="UP000091857"/>
    </source>
</evidence>
<name>A0ACB7H6C5_MANES</name>
<reference evidence="2" key="1">
    <citation type="journal article" date="2016" name="Nat. Biotechnol.">
        <title>Sequencing wild and cultivated cassava and related species reveals extensive interspecific hybridization and genetic diversity.</title>
        <authorList>
            <person name="Bredeson J.V."/>
            <person name="Lyons J.B."/>
            <person name="Prochnik S.E."/>
            <person name="Wu G.A."/>
            <person name="Ha C.M."/>
            <person name="Edsinger-Gonzales E."/>
            <person name="Grimwood J."/>
            <person name="Schmutz J."/>
            <person name="Rabbi I.Y."/>
            <person name="Egesi C."/>
            <person name="Nauluvula P."/>
            <person name="Lebot V."/>
            <person name="Ndunguru J."/>
            <person name="Mkamilo G."/>
            <person name="Bart R.S."/>
            <person name="Setter T.L."/>
            <person name="Gleadow R.M."/>
            <person name="Kulakow P."/>
            <person name="Ferguson M.E."/>
            <person name="Rounsley S."/>
            <person name="Rokhsar D.S."/>
        </authorList>
    </citation>
    <scope>NUCLEOTIDE SEQUENCE [LARGE SCALE GENOMIC DNA]</scope>
    <source>
        <strain evidence="2">cv. AM560-2</strain>
    </source>
</reference>
<accession>A0ACB7H6C5</accession>
<dbReference type="Proteomes" id="UP000091857">
    <property type="component" value="Chromosome 9"/>
</dbReference>
<comment type="caution">
    <text evidence="1">The sequence shown here is derived from an EMBL/GenBank/DDBJ whole genome shotgun (WGS) entry which is preliminary data.</text>
</comment>
<organism evidence="1 2">
    <name type="scientific">Manihot esculenta</name>
    <name type="common">Cassava</name>
    <name type="synonym">Jatropha manihot</name>
    <dbReference type="NCBI Taxonomy" id="3983"/>
    <lineage>
        <taxon>Eukaryota</taxon>
        <taxon>Viridiplantae</taxon>
        <taxon>Streptophyta</taxon>
        <taxon>Embryophyta</taxon>
        <taxon>Tracheophyta</taxon>
        <taxon>Spermatophyta</taxon>
        <taxon>Magnoliopsida</taxon>
        <taxon>eudicotyledons</taxon>
        <taxon>Gunneridae</taxon>
        <taxon>Pentapetalae</taxon>
        <taxon>rosids</taxon>
        <taxon>fabids</taxon>
        <taxon>Malpighiales</taxon>
        <taxon>Euphorbiaceae</taxon>
        <taxon>Crotonoideae</taxon>
        <taxon>Manihoteae</taxon>
        <taxon>Manihot</taxon>
    </lineage>
</organism>
<gene>
    <name evidence="1" type="ORF">MANES_09G110201v8</name>
</gene>
<dbReference type="EMBL" id="CM004395">
    <property type="protein sequence ID" value="KAG8647790.1"/>
    <property type="molecule type" value="Genomic_DNA"/>
</dbReference>
<protein>
    <submittedName>
        <fullName evidence="1">Uncharacterized protein</fullName>
    </submittedName>
</protein>
<proteinExistence type="predicted"/>
<sequence length="180" mass="19944">MAFEVLYCFFILISISMFIFPTQSTSSNDIAKFPPHVSYIEKVNVSIYYETLCPGSAYIANDLLNALFKEHLHYIVNLRMVPWGNARVVGPHELFLCQDYILQHGPDECYLNTIHACALKAYTDQEANLVASICKAYKGIAKPVVCANIPPKKNPAPPVCYPHDINGALKISPATKAPPG</sequence>